<name>A0A119D003_SHEFR</name>
<evidence type="ECO:0000313" key="11">
    <source>
        <dbReference type="EMBL" id="KVX02169.1"/>
    </source>
</evidence>
<dbReference type="GO" id="GO:0052621">
    <property type="term" value="F:diguanylate cyclase activity"/>
    <property type="evidence" value="ECO:0007669"/>
    <property type="project" value="UniProtKB-EC"/>
</dbReference>
<dbReference type="Gene3D" id="3.30.450.20">
    <property type="entry name" value="PAS domain"/>
    <property type="match status" value="1"/>
</dbReference>
<keyword evidence="7 9" id="KW-0472">Membrane</keyword>
<evidence type="ECO:0000256" key="5">
    <source>
        <dbReference type="ARBA" id="ARBA00022692"/>
    </source>
</evidence>
<dbReference type="PANTHER" id="PTHR45138">
    <property type="entry name" value="REGULATORY COMPONENTS OF SENSORY TRANSDUCTION SYSTEM"/>
    <property type="match status" value="1"/>
</dbReference>
<dbReference type="EMBL" id="LRDC01000017">
    <property type="protein sequence ID" value="KVX02169.1"/>
    <property type="molecule type" value="Genomic_DNA"/>
</dbReference>
<dbReference type="SUPFAM" id="SSF55073">
    <property type="entry name" value="Nucleotide cyclase"/>
    <property type="match status" value="1"/>
</dbReference>
<accession>A0A119D003</accession>
<keyword evidence="5 9" id="KW-0812">Transmembrane</keyword>
<dbReference type="GO" id="GO:1902201">
    <property type="term" value="P:negative regulation of bacterial-type flagellum-dependent cell motility"/>
    <property type="evidence" value="ECO:0007669"/>
    <property type="project" value="TreeGrafter"/>
</dbReference>
<keyword evidence="4" id="KW-1003">Cell membrane</keyword>
<dbReference type="InterPro" id="IPR033479">
    <property type="entry name" value="dCache_1"/>
</dbReference>
<dbReference type="PROSITE" id="PS50887">
    <property type="entry name" value="GGDEF"/>
    <property type="match status" value="1"/>
</dbReference>
<feature type="domain" description="GGDEF" evidence="10">
    <location>
        <begin position="421"/>
        <end position="548"/>
    </location>
</feature>
<evidence type="ECO:0000313" key="12">
    <source>
        <dbReference type="Proteomes" id="UP000055702"/>
    </source>
</evidence>
<dbReference type="FunFam" id="3.30.70.270:FF:000001">
    <property type="entry name" value="Diguanylate cyclase domain protein"/>
    <property type="match status" value="1"/>
</dbReference>
<keyword evidence="6 9" id="KW-1133">Transmembrane helix</keyword>
<comment type="caution">
    <text evidence="11">The sequence shown here is derived from an EMBL/GenBank/DDBJ whole genome shotgun (WGS) entry which is preliminary data.</text>
</comment>
<comment type="catalytic activity">
    <reaction evidence="8">
        <text>2 GTP = 3',3'-c-di-GMP + 2 diphosphate</text>
        <dbReference type="Rhea" id="RHEA:24898"/>
        <dbReference type="ChEBI" id="CHEBI:33019"/>
        <dbReference type="ChEBI" id="CHEBI:37565"/>
        <dbReference type="ChEBI" id="CHEBI:58805"/>
        <dbReference type="EC" id="2.7.7.65"/>
    </reaction>
</comment>
<dbReference type="NCBIfam" id="TIGR00254">
    <property type="entry name" value="GGDEF"/>
    <property type="match status" value="1"/>
</dbReference>
<dbReference type="SMART" id="SM00267">
    <property type="entry name" value="GGDEF"/>
    <property type="match status" value="1"/>
</dbReference>
<dbReference type="InterPro" id="IPR050469">
    <property type="entry name" value="Diguanylate_Cyclase"/>
</dbReference>
<dbReference type="AlphaFoldDB" id="A0A119D003"/>
<dbReference type="Pfam" id="PF00990">
    <property type="entry name" value="GGDEF"/>
    <property type="match status" value="1"/>
</dbReference>
<protein>
    <recommendedName>
        <fullName evidence="3">diguanylate cyclase</fullName>
        <ecNumber evidence="3">2.7.7.65</ecNumber>
    </recommendedName>
</protein>
<dbReference type="CDD" id="cd12912">
    <property type="entry name" value="PDC2_MCP_like"/>
    <property type="match status" value="1"/>
</dbReference>
<dbReference type="PANTHER" id="PTHR45138:SF9">
    <property type="entry name" value="DIGUANYLATE CYCLASE DGCM-RELATED"/>
    <property type="match status" value="1"/>
</dbReference>
<dbReference type="Gene3D" id="3.30.70.270">
    <property type="match status" value="1"/>
</dbReference>
<reference evidence="11 12" key="1">
    <citation type="submission" date="2016-01" db="EMBL/GenBank/DDBJ databases">
        <title>Draft genome of the antarctic isolate Shewanella frigidimarina Ag06-30.</title>
        <authorList>
            <person name="Parmeciano Di Noto G."/>
            <person name="Vazquez S."/>
            <person name="Mac Cormack W."/>
            <person name="Iriarte A."/>
            <person name="Quiroga C."/>
        </authorList>
    </citation>
    <scope>NUCLEOTIDE SEQUENCE [LARGE SCALE GENOMIC DNA]</scope>
    <source>
        <strain evidence="11 12">Ag06-30</strain>
    </source>
</reference>
<dbReference type="InterPro" id="IPR029787">
    <property type="entry name" value="Nucleotide_cyclase"/>
</dbReference>
<dbReference type="EC" id="2.7.7.65" evidence="3"/>
<evidence type="ECO:0000256" key="4">
    <source>
        <dbReference type="ARBA" id="ARBA00022475"/>
    </source>
</evidence>
<evidence type="ECO:0000256" key="8">
    <source>
        <dbReference type="ARBA" id="ARBA00034247"/>
    </source>
</evidence>
<sequence>MFHSIKAKVITIFSLVMIAFTSVLLLTIFINERDRVLDLALENSTKISKMHANLLSQEFARYVVMLKMLSNNPNTKLGDKPTIARQLKRLMTMGRGNFINAIYVDKNLNLTDVLGNTNKVTHPSFMRAEQWVGKQYNISVPVITRFEKTPVIMVGVPILDTQNNWMGTLAVAVPLTIISAKLAEIKHAKESYAWLTDSNGLMVSHPNKSFIMKNKLSMTENADYPGFYKIVRQTKLQNDGYGRYMDATLNESKIVTFSKVDYLPGWTLFVTTKESEIFHDIYTIMYDVLVTSIILMVIFLLLISELSNRITKPIVQLTKDVKASVKDKKSYLKIIDSDDEIGQLSKAFHDSLQKIHSHTTHLEQMVNHRTQEITDKNLLLNQQNEKLEQLASKDPLTLLYNRRAFSALVDKEISRAKRHHFPITLVILDIDHFKKINDEFGHNVGDDILCRFADELSLNMRKENLICRWGGEEFVILIPEATSTMVFKHIEEVRQKISQMSFSPVEKLTFSAGIATLRVEEPFKEWFQRADSALYQAKGAGRNCIITD</sequence>
<evidence type="ECO:0000256" key="7">
    <source>
        <dbReference type="ARBA" id="ARBA00023136"/>
    </source>
</evidence>
<dbReference type="RefSeq" id="WP_059745657.1">
    <property type="nucleotide sequence ID" value="NZ_JBOZOX010000011.1"/>
</dbReference>
<evidence type="ECO:0000256" key="1">
    <source>
        <dbReference type="ARBA" id="ARBA00001946"/>
    </source>
</evidence>
<gene>
    <name evidence="11" type="ORF">AWJ07_16030</name>
</gene>
<feature type="transmembrane region" description="Helical" evidence="9">
    <location>
        <begin position="12"/>
        <end position="30"/>
    </location>
</feature>
<dbReference type="Pfam" id="PF02743">
    <property type="entry name" value="dCache_1"/>
    <property type="match status" value="1"/>
</dbReference>
<evidence type="ECO:0000256" key="2">
    <source>
        <dbReference type="ARBA" id="ARBA00004651"/>
    </source>
</evidence>
<comment type="subcellular location">
    <subcellularLocation>
        <location evidence="2">Cell membrane</location>
        <topology evidence="2">Multi-pass membrane protein</topology>
    </subcellularLocation>
</comment>
<organism evidence="11">
    <name type="scientific">Shewanella frigidimarina</name>
    <dbReference type="NCBI Taxonomy" id="56812"/>
    <lineage>
        <taxon>Bacteria</taxon>
        <taxon>Pseudomonadati</taxon>
        <taxon>Pseudomonadota</taxon>
        <taxon>Gammaproteobacteria</taxon>
        <taxon>Alteromonadales</taxon>
        <taxon>Shewanellaceae</taxon>
        <taxon>Shewanella</taxon>
    </lineage>
</organism>
<proteinExistence type="predicted"/>
<dbReference type="Gene3D" id="6.10.340.10">
    <property type="match status" value="1"/>
</dbReference>
<evidence type="ECO:0000256" key="3">
    <source>
        <dbReference type="ARBA" id="ARBA00012528"/>
    </source>
</evidence>
<evidence type="ECO:0000256" key="9">
    <source>
        <dbReference type="SAM" id="Phobius"/>
    </source>
</evidence>
<evidence type="ECO:0000259" key="10">
    <source>
        <dbReference type="PROSITE" id="PS50887"/>
    </source>
</evidence>
<dbReference type="CDD" id="cd01949">
    <property type="entry name" value="GGDEF"/>
    <property type="match status" value="1"/>
</dbReference>
<dbReference type="GO" id="GO:0005886">
    <property type="term" value="C:plasma membrane"/>
    <property type="evidence" value="ECO:0007669"/>
    <property type="project" value="UniProtKB-SubCell"/>
</dbReference>
<evidence type="ECO:0000256" key="6">
    <source>
        <dbReference type="ARBA" id="ARBA00022989"/>
    </source>
</evidence>
<feature type="transmembrane region" description="Helical" evidence="9">
    <location>
        <begin position="281"/>
        <end position="303"/>
    </location>
</feature>
<comment type="cofactor">
    <cofactor evidence="1">
        <name>Mg(2+)</name>
        <dbReference type="ChEBI" id="CHEBI:18420"/>
    </cofactor>
</comment>
<dbReference type="Proteomes" id="UP000055702">
    <property type="component" value="Unassembled WGS sequence"/>
</dbReference>
<dbReference type="InterPro" id="IPR043128">
    <property type="entry name" value="Rev_trsase/Diguanyl_cyclase"/>
</dbReference>
<dbReference type="GO" id="GO:0043709">
    <property type="term" value="P:cell adhesion involved in single-species biofilm formation"/>
    <property type="evidence" value="ECO:0007669"/>
    <property type="project" value="TreeGrafter"/>
</dbReference>
<dbReference type="CDD" id="cd18773">
    <property type="entry name" value="PDC1_HK_sensor"/>
    <property type="match status" value="1"/>
</dbReference>
<dbReference type="InterPro" id="IPR000160">
    <property type="entry name" value="GGDEF_dom"/>
</dbReference>